<name>A0A0F8WHI4_9ZZZZ</name>
<comment type="caution">
    <text evidence="1">The sequence shown here is derived from an EMBL/GenBank/DDBJ whole genome shotgun (WGS) entry which is preliminary data.</text>
</comment>
<feature type="non-terminal residue" evidence="1">
    <location>
        <position position="352"/>
    </location>
</feature>
<organism evidence="1">
    <name type="scientific">marine sediment metagenome</name>
    <dbReference type="NCBI Taxonomy" id="412755"/>
    <lineage>
        <taxon>unclassified sequences</taxon>
        <taxon>metagenomes</taxon>
        <taxon>ecological metagenomes</taxon>
    </lineage>
</organism>
<dbReference type="EMBL" id="LAZR01065175">
    <property type="protein sequence ID" value="KKK56063.1"/>
    <property type="molecule type" value="Genomic_DNA"/>
</dbReference>
<evidence type="ECO:0000313" key="1">
    <source>
        <dbReference type="EMBL" id="KKK56063.1"/>
    </source>
</evidence>
<dbReference type="AlphaFoldDB" id="A0A0F8WHI4"/>
<sequence length="352" mass="39584">ELAHLAKAYPTARTRPAKSVHTFRGRFKGATPDDIGGRGFYRRYVTAMGTGFAYVERFRGDPDPGATVARRMASADELTDLLTGWFAAELGRDRRFGALRTFMDTQFRRDLKNVSMLLWAYSIGYRTANPGEELLARIGLLLVERSYVSSGQLPVLLSILDSVMAAKEPPLMPLMSLFRRLVATKMGIGPEEPIPDSLKFLADPAAAEKSLKAYLAGTEQYEKLLRQWRKEKQANPEAAKPEPMQVLGDFGGDALHFYPKVFSSELTLGSMDDALAVKLSVPEPALTNGEWNAKDRQVVWGDRVEPRAKAYHWLPTVCYAAWATPDEAFQTRHFGKVVLAEKDLWRYCMWRK</sequence>
<accession>A0A0F8WHI4</accession>
<feature type="non-terminal residue" evidence="1">
    <location>
        <position position="1"/>
    </location>
</feature>
<reference evidence="1" key="1">
    <citation type="journal article" date="2015" name="Nature">
        <title>Complex archaea that bridge the gap between prokaryotes and eukaryotes.</title>
        <authorList>
            <person name="Spang A."/>
            <person name="Saw J.H."/>
            <person name="Jorgensen S.L."/>
            <person name="Zaremba-Niedzwiedzka K."/>
            <person name="Martijn J."/>
            <person name="Lind A.E."/>
            <person name="van Eijk R."/>
            <person name="Schleper C."/>
            <person name="Guy L."/>
            <person name="Ettema T.J."/>
        </authorList>
    </citation>
    <scope>NUCLEOTIDE SEQUENCE</scope>
</reference>
<proteinExistence type="predicted"/>
<protein>
    <submittedName>
        <fullName evidence="1">Uncharacterized protein</fullName>
    </submittedName>
</protein>
<gene>
    <name evidence="1" type="ORF">LCGC14_3068290</name>
</gene>